<keyword evidence="1" id="KW-0472">Membrane</keyword>
<dbReference type="EMBL" id="SCKW01000011">
    <property type="protein sequence ID" value="RWZ79454.1"/>
    <property type="molecule type" value="Genomic_DNA"/>
</dbReference>
<evidence type="ECO:0000256" key="1">
    <source>
        <dbReference type="SAM" id="Phobius"/>
    </source>
</evidence>
<evidence type="ECO:0000313" key="2">
    <source>
        <dbReference type="EMBL" id="RWZ79454.1"/>
    </source>
</evidence>
<keyword evidence="1" id="KW-1133">Transmembrane helix</keyword>
<name>A0A4Q0AJ99_9BACT</name>
<organism evidence="2 3">
    <name type="scientific">Candidatus Chaera renei</name>
    <dbReference type="NCBI Taxonomy" id="2506947"/>
    <lineage>
        <taxon>Bacteria</taxon>
        <taxon>Candidatus Saccharimonadota</taxon>
        <taxon>Candidatus Saccharimonadia</taxon>
        <taxon>Candidatus Saccharimonadales</taxon>
        <taxon>Candidatus Saccharimonadaceae</taxon>
        <taxon>Candidatus Chaera</taxon>
    </lineage>
</organism>
<dbReference type="Proteomes" id="UP000289269">
    <property type="component" value="Unassembled WGS sequence"/>
</dbReference>
<comment type="caution">
    <text evidence="2">The sequence shown here is derived from an EMBL/GenBank/DDBJ whole genome shotgun (WGS) entry which is preliminary data.</text>
</comment>
<accession>A0A4Q0AJ99</accession>
<keyword evidence="1" id="KW-0812">Transmembrane</keyword>
<keyword evidence="3" id="KW-1185">Reference proteome</keyword>
<sequence>MAQLIRFLWRRLRRGRRRANLADNPAATVFRRGRALVGDGASRGGQVANSTAAGRLSSLRLKLHHLRAKRRAILGALLATLLVAGGLVWLIGQFIPQSVGVTLEYQSGLLSRPDTARYADSLNAYFALNPTERFMFNVNQPNMQAWLIQQNSEIKTAKLERTSSKGSVRLVVALRDPVVVWRLGGEQLYIDASGVVFKNNYFAQPALTVNDQSGITAKDPTAITSGRFLGFLGQLVANLNHAGVGAVNEVIIPAGVTREVDIRLQGRSYVIKAYSGRDAYSQAADIISAVRYLDAHKLNPQYVDVRVAGKAFYK</sequence>
<gene>
    <name evidence="2" type="ORF">EOT04_01545</name>
</gene>
<evidence type="ECO:0000313" key="3">
    <source>
        <dbReference type="Proteomes" id="UP000289269"/>
    </source>
</evidence>
<feature type="transmembrane region" description="Helical" evidence="1">
    <location>
        <begin position="72"/>
        <end position="92"/>
    </location>
</feature>
<dbReference type="AlphaFoldDB" id="A0A4Q0AJ99"/>
<reference evidence="2" key="1">
    <citation type="submission" date="2019-01" db="EMBL/GenBank/DDBJ databases">
        <title>Genomic signatures and co-occurrence patterns of the ultra-small Saccharimodia (Patescibacteria phylum) suggest a symbiotic lifestyle.</title>
        <authorList>
            <person name="Lemos L."/>
            <person name="Medeiros J."/>
            <person name="Andreote F."/>
            <person name="Fernandes G."/>
            <person name="Varani A."/>
            <person name="Oliveira G."/>
            <person name="Pylro V."/>
        </authorList>
    </citation>
    <scope>NUCLEOTIDE SEQUENCE [LARGE SCALE GENOMIC DNA]</scope>
    <source>
        <strain evidence="2">AMD01</strain>
    </source>
</reference>
<proteinExistence type="predicted"/>
<evidence type="ECO:0008006" key="4">
    <source>
        <dbReference type="Google" id="ProtNLM"/>
    </source>
</evidence>
<protein>
    <recommendedName>
        <fullName evidence="4">Cell division protein FtsQ</fullName>
    </recommendedName>
</protein>